<comment type="caution">
    <text evidence="1">The sequence shown here is derived from an EMBL/GenBank/DDBJ whole genome shotgun (WGS) entry which is preliminary data.</text>
</comment>
<name>A0A0C1FS52_9FLAO</name>
<protein>
    <submittedName>
        <fullName evidence="1">Uncharacterized protein</fullName>
    </submittedName>
</protein>
<proteinExistence type="predicted"/>
<organism evidence="1 2">
    <name type="scientific">Kaistella jeonii</name>
    <dbReference type="NCBI Taxonomy" id="266749"/>
    <lineage>
        <taxon>Bacteria</taxon>
        <taxon>Pseudomonadati</taxon>
        <taxon>Bacteroidota</taxon>
        <taxon>Flavobacteriia</taxon>
        <taxon>Flavobacteriales</taxon>
        <taxon>Weeksellaceae</taxon>
        <taxon>Chryseobacterium group</taxon>
        <taxon>Kaistella</taxon>
    </lineage>
</organism>
<accession>A0A0C1FS52</accession>
<dbReference type="AlphaFoldDB" id="A0A0C1FS52"/>
<dbReference type="STRING" id="266749.SAMN05421876_10128"/>
<evidence type="ECO:0000313" key="2">
    <source>
        <dbReference type="Proteomes" id="UP000031473"/>
    </source>
</evidence>
<reference evidence="1 2" key="1">
    <citation type="submission" date="2014-10" db="EMBL/GenBank/DDBJ databases">
        <title>Kaistella jeonii genome.</title>
        <authorList>
            <person name="Clayton J.T."/>
            <person name="Newman J.D."/>
        </authorList>
    </citation>
    <scope>NUCLEOTIDE SEQUENCE [LARGE SCALE GENOMIC DNA]</scope>
    <source>
        <strain evidence="1 2">DSM 17048</strain>
    </source>
</reference>
<keyword evidence="2" id="KW-1185">Reference proteome</keyword>
<dbReference type="Proteomes" id="UP000031473">
    <property type="component" value="Unassembled WGS sequence"/>
</dbReference>
<gene>
    <name evidence="1" type="ORF">OA86_02430</name>
</gene>
<sequence length="500" mass="56315">MQPDLNGALFSVAKRRKKSGNGGRKKMPKKIKKYNMKSFLTLLFAIIFVQFTFGQGTYTESQRKKDKAKLDSICKKSPNSCLNYAEVIGVNSVFRKYAPRKINKTQKICFNKKFEYISTIDGKTTRGCFYINTITGYVALFNTDDRNTCLGMTNPVPGFDMIIASKIGESLTFRINSRGEKFVYSQKPLENIRYGGSINFVVKNVNSLLSNFREPFTNQNLPTLPYFIEGITASSAKYLFGPYYAQRIPLKDYFGVFGLGYYTDGMGNTFISLAVESIDQFIKVVKITDVNECFDGSKFKNGDEENIATNEQSINDRKKGLENEAENASGNSCNAAKTLNLHKTQVLNTELIYNNYVKGGGNPMSKEGLKLGSKAQDVRNEVIKHRLETELKICQTEKNIQTAPSRNSTAGQLSTYQKKLACYNDAVNDLSNLEASLKDIDARQGSNYGKALAEKNVLYFQKMRDINLDCNFKKGKLQENPMNKGANEIGDKLREILKRR</sequence>
<evidence type="ECO:0000313" key="1">
    <source>
        <dbReference type="EMBL" id="KIA90744.1"/>
    </source>
</evidence>
<dbReference type="EMBL" id="JSYL01000001">
    <property type="protein sequence ID" value="KIA90744.1"/>
    <property type="molecule type" value="Genomic_DNA"/>
</dbReference>